<evidence type="ECO:0000313" key="1">
    <source>
        <dbReference type="EMBL" id="MYM22467.1"/>
    </source>
</evidence>
<gene>
    <name evidence="1" type="ORF">GTP46_07400</name>
</gene>
<organism evidence="1 2">
    <name type="scientific">Duganella flavida</name>
    <dbReference type="NCBI Taxonomy" id="2692175"/>
    <lineage>
        <taxon>Bacteria</taxon>
        <taxon>Pseudomonadati</taxon>
        <taxon>Pseudomonadota</taxon>
        <taxon>Betaproteobacteria</taxon>
        <taxon>Burkholderiales</taxon>
        <taxon>Oxalobacteraceae</taxon>
        <taxon>Telluria group</taxon>
        <taxon>Duganella</taxon>
    </lineage>
</organism>
<reference evidence="1 2" key="1">
    <citation type="submission" date="2019-12" db="EMBL/GenBank/DDBJ databases">
        <title>Novel species isolated from a subtropical stream in China.</title>
        <authorList>
            <person name="Lu H."/>
        </authorList>
    </citation>
    <scope>NUCLEOTIDE SEQUENCE [LARGE SCALE GENOMIC DNA]</scope>
    <source>
        <strain evidence="1 2">FT135W</strain>
    </source>
</reference>
<evidence type="ECO:0000313" key="2">
    <source>
        <dbReference type="Proteomes" id="UP000479335"/>
    </source>
</evidence>
<dbReference type="Proteomes" id="UP000479335">
    <property type="component" value="Unassembled WGS sequence"/>
</dbReference>
<dbReference type="AlphaFoldDB" id="A0A6L8K7F0"/>
<name>A0A6L8K7F0_9BURK</name>
<proteinExistence type="predicted"/>
<protein>
    <submittedName>
        <fullName evidence="1">Uncharacterized protein</fullName>
    </submittedName>
</protein>
<accession>A0A6L8K7F0</accession>
<sequence>MLMVLPPFLPRFFNAMNPDDYLSEIAEMQQAHGADIVPAYTNRATHPLRMSQSCKKDSVTLSVKIGHEGKRTLGMAREGKQWMVSVGVSYTVLFHSNQNSFFKANLVANHCVSAVC</sequence>
<dbReference type="EMBL" id="WWCN01000004">
    <property type="protein sequence ID" value="MYM22467.1"/>
    <property type="molecule type" value="Genomic_DNA"/>
</dbReference>
<comment type="caution">
    <text evidence="1">The sequence shown here is derived from an EMBL/GenBank/DDBJ whole genome shotgun (WGS) entry which is preliminary data.</text>
</comment>
<keyword evidence="2" id="KW-1185">Reference proteome</keyword>
<dbReference type="RefSeq" id="WP_161005982.1">
    <property type="nucleotide sequence ID" value="NZ_WWCN01000004.1"/>
</dbReference>